<evidence type="ECO:0000259" key="9">
    <source>
        <dbReference type="Pfam" id="PF00725"/>
    </source>
</evidence>
<dbReference type="EMBL" id="PYSW02000020">
    <property type="protein sequence ID" value="KAG2383429.1"/>
    <property type="molecule type" value="Genomic_DNA"/>
</dbReference>
<dbReference type="FunFam" id="3.40.50.720:FF:000009">
    <property type="entry name" value="Fatty oxidation complex, alpha subunit"/>
    <property type="match status" value="1"/>
</dbReference>
<keyword evidence="12" id="KW-1185">Reference proteome</keyword>
<organism evidence="11 12">
    <name type="scientific">Naegleria lovaniensis</name>
    <name type="common">Amoeba</name>
    <dbReference type="NCBI Taxonomy" id="51637"/>
    <lineage>
        <taxon>Eukaryota</taxon>
        <taxon>Discoba</taxon>
        <taxon>Heterolobosea</taxon>
        <taxon>Tetramitia</taxon>
        <taxon>Eutetramitia</taxon>
        <taxon>Vahlkampfiidae</taxon>
        <taxon>Naegleria</taxon>
    </lineage>
</organism>
<accession>A0AA88GLZ7</accession>
<dbReference type="InterPro" id="IPR001753">
    <property type="entry name" value="Enoyl-CoA_hydra/iso"/>
</dbReference>
<proteinExistence type="inferred from homology"/>
<dbReference type="Pfam" id="PF02737">
    <property type="entry name" value="3HCDH_N"/>
    <property type="match status" value="1"/>
</dbReference>
<dbReference type="Proteomes" id="UP000816034">
    <property type="component" value="Unassembled WGS sequence"/>
</dbReference>
<evidence type="ECO:0000313" key="11">
    <source>
        <dbReference type="EMBL" id="KAG2383429.1"/>
    </source>
</evidence>
<dbReference type="GO" id="GO:0016509">
    <property type="term" value="F:long-chain (3S)-3-hydroxyacyl-CoA dehydrogenase (NAD+) activity"/>
    <property type="evidence" value="ECO:0007669"/>
    <property type="project" value="TreeGrafter"/>
</dbReference>
<evidence type="ECO:0000256" key="2">
    <source>
        <dbReference type="ARBA" id="ARBA00007005"/>
    </source>
</evidence>
<dbReference type="GO" id="GO:0006635">
    <property type="term" value="P:fatty acid beta-oxidation"/>
    <property type="evidence" value="ECO:0007669"/>
    <property type="project" value="UniProtKB-ARBA"/>
</dbReference>
<keyword evidence="3" id="KW-0276">Fatty acid metabolism</keyword>
<keyword evidence="6" id="KW-0443">Lipid metabolism</keyword>
<dbReference type="Pfam" id="PF00378">
    <property type="entry name" value="ECH_1"/>
    <property type="match status" value="1"/>
</dbReference>
<dbReference type="InterPro" id="IPR050136">
    <property type="entry name" value="FA_oxidation_alpha_subunit"/>
</dbReference>
<dbReference type="Gene3D" id="1.10.1040.50">
    <property type="match status" value="1"/>
</dbReference>
<evidence type="ECO:0000256" key="1">
    <source>
        <dbReference type="ARBA" id="ARBA00005005"/>
    </source>
</evidence>
<keyword evidence="4" id="KW-0560">Oxidoreductase</keyword>
<dbReference type="RefSeq" id="XP_044549108.1">
    <property type="nucleotide sequence ID" value="XM_044693703.1"/>
</dbReference>
<dbReference type="PANTHER" id="PTHR43612">
    <property type="entry name" value="TRIFUNCTIONAL ENZYME SUBUNIT ALPHA"/>
    <property type="match status" value="1"/>
</dbReference>
<dbReference type="GO" id="GO:0070403">
    <property type="term" value="F:NAD+ binding"/>
    <property type="evidence" value="ECO:0007669"/>
    <property type="project" value="InterPro"/>
</dbReference>
<dbReference type="Gene3D" id="3.90.226.10">
    <property type="entry name" value="2-enoyl-CoA Hydratase, Chain A, domain 1"/>
    <property type="match status" value="1"/>
</dbReference>
<evidence type="ECO:0000256" key="5">
    <source>
        <dbReference type="ARBA" id="ARBA00023027"/>
    </source>
</evidence>
<dbReference type="Gene3D" id="3.40.50.720">
    <property type="entry name" value="NAD(P)-binding Rossmann-like Domain"/>
    <property type="match status" value="1"/>
</dbReference>
<dbReference type="CDD" id="cd06558">
    <property type="entry name" value="crotonase-like"/>
    <property type="match status" value="1"/>
</dbReference>
<dbReference type="InterPro" id="IPR006108">
    <property type="entry name" value="3HC_DH_C"/>
</dbReference>
<protein>
    <recommendedName>
        <fullName evidence="13">Enoyl-CoA hydratase</fullName>
    </recommendedName>
</protein>
<reference evidence="11 12" key="1">
    <citation type="journal article" date="2018" name="BMC Genomics">
        <title>The genome of Naegleria lovaniensis, the basis for a comparative approach to unravel pathogenicity factors of the human pathogenic amoeba N. fowleri.</title>
        <authorList>
            <person name="Liechti N."/>
            <person name="Schurch N."/>
            <person name="Bruggmann R."/>
            <person name="Wittwer M."/>
        </authorList>
    </citation>
    <scope>NUCLEOTIDE SEQUENCE [LARGE SCALE GENOMIC DNA]</scope>
    <source>
        <strain evidence="11 12">ATCC 30569</strain>
    </source>
</reference>
<feature type="domain" description="3-hydroxyacyl-CoA dehydrogenase C-terminal" evidence="9">
    <location>
        <begin position="600"/>
        <end position="699"/>
    </location>
</feature>
<comment type="caution">
    <text evidence="11">The sequence shown here is derived from an EMBL/GenBank/DDBJ whole genome shotgun (WGS) entry which is preliminary data.</text>
</comment>
<dbReference type="InterPro" id="IPR036291">
    <property type="entry name" value="NAD(P)-bd_dom_sf"/>
</dbReference>
<name>A0AA88GLZ7_NAELO</name>
<evidence type="ECO:0000256" key="6">
    <source>
        <dbReference type="ARBA" id="ARBA00023098"/>
    </source>
</evidence>
<dbReference type="GO" id="GO:0004300">
    <property type="term" value="F:enoyl-CoA hydratase activity"/>
    <property type="evidence" value="ECO:0007669"/>
    <property type="project" value="TreeGrafter"/>
</dbReference>
<evidence type="ECO:0000256" key="8">
    <source>
        <dbReference type="ARBA" id="ARBA00023268"/>
    </source>
</evidence>
<evidence type="ECO:0000256" key="3">
    <source>
        <dbReference type="ARBA" id="ARBA00022832"/>
    </source>
</evidence>
<keyword evidence="5" id="KW-0520">NAD</keyword>
<keyword evidence="8" id="KW-0511">Multifunctional enzyme</keyword>
<dbReference type="PANTHER" id="PTHR43612:SF3">
    <property type="entry name" value="TRIFUNCTIONAL ENZYME SUBUNIT ALPHA, MITOCHONDRIAL"/>
    <property type="match status" value="1"/>
</dbReference>
<gene>
    <name evidence="11" type="ORF">C9374_004100</name>
</gene>
<evidence type="ECO:0000256" key="4">
    <source>
        <dbReference type="ARBA" id="ARBA00023002"/>
    </source>
</evidence>
<evidence type="ECO:0000313" key="12">
    <source>
        <dbReference type="Proteomes" id="UP000816034"/>
    </source>
</evidence>
<evidence type="ECO:0000259" key="10">
    <source>
        <dbReference type="Pfam" id="PF02737"/>
    </source>
</evidence>
<dbReference type="InterPro" id="IPR008927">
    <property type="entry name" value="6-PGluconate_DH-like_C_sf"/>
</dbReference>
<comment type="similarity">
    <text evidence="2">In the central section; belongs to the 3-hydroxyacyl-CoA dehydrogenase family.</text>
</comment>
<dbReference type="SUPFAM" id="SSF51735">
    <property type="entry name" value="NAD(P)-binding Rossmann-fold domains"/>
    <property type="match status" value="1"/>
</dbReference>
<dbReference type="AlphaFoldDB" id="A0AA88GLZ7"/>
<dbReference type="GO" id="GO:0016507">
    <property type="term" value="C:mitochondrial fatty acid beta-oxidation multienzyme complex"/>
    <property type="evidence" value="ECO:0007669"/>
    <property type="project" value="TreeGrafter"/>
</dbReference>
<evidence type="ECO:0008006" key="13">
    <source>
        <dbReference type="Google" id="ProtNLM"/>
    </source>
</evidence>
<feature type="domain" description="3-hydroxyacyl-CoA dehydrogenase NAD binding" evidence="10">
    <location>
        <begin position="428"/>
        <end position="597"/>
    </location>
</feature>
<comment type="pathway">
    <text evidence="1">Lipid metabolism; fatty acid beta-oxidation.</text>
</comment>
<keyword evidence="7" id="KW-0456">Lyase</keyword>
<dbReference type="Pfam" id="PF00725">
    <property type="entry name" value="3HCDH"/>
    <property type="match status" value="2"/>
</dbReference>
<sequence length="845" mass="93013">MLSSNSAVAQEPSPSSLYRNTQHPIMVATKSVSPVEQFLRSEPGRVTEFYTNMCFDLFVDSDTLGWLVLNQKYLKVVEGENEKTIKNESDIVQALSSGAKTEMVSVNVIDGQFISDIKSMLEVVETLIKTKRIKTLLIASAKSVFCAGADINMMYPNLDEKLAEKAAKHGQDAMDRVASLTVPTISCIHGPALGGGFEVCLATSYRLASEHKSTTIGLPEVMLGVIPGAGGTVRFGKLVGLQKSLEMILPGKTLSAARAKKAGLITATYPYEDRFNGEFRFLAAVRNYAGAKAVDKNPPIAKYEPQTLRDKLLEGNPIGRKFVAQMALKNLDKTTRGKYPAPYAALQSVFNATKPGMSNGRALLMERQLFGKMAVTAESKNLMSVFFMRENAKNWKRKFPKLGKLKPVRKVTYDPTMVKQPGSVAPSLAVIGAGVMGSDIKPEFVKNGMNIVERIFMDDYVKKNRMSREEALFRIKLVSGGVEYPTQASGNGNIQVVIEAAVENMALKKKILQECENTFASSNSDVIFATNTSTLSINELASVSKRPDLVVGMHFFNPVHKMPLVEIIRGKKTSDETVATIYKLALDLGKIPIVCHDGPGFIVNRILGIYMTEAGRLINDGGEIQQIDKVMVEQFGMPMGPFRLLDEVGTDVAYHSGETLKVLGTRFTEAATGSSLFDIKKLVDAKLLGKKVGKGIFVYGEEAKKLKKGEINPDLLQIFPGYDPKLRRKFAPEDIIDRCVLLMVNEACMILEEGVAEHPQDVDVGMIFGTGFAPFRGGLLQYADSKGAKWIVKRLKDLDERYGANGTRFKPSPLLVRMAERGERFYPDRPVVTFVERNVPPRPKL</sequence>
<dbReference type="SUPFAM" id="SSF48179">
    <property type="entry name" value="6-phosphogluconate dehydrogenase C-terminal domain-like"/>
    <property type="match status" value="2"/>
</dbReference>
<dbReference type="InterPro" id="IPR029045">
    <property type="entry name" value="ClpP/crotonase-like_dom_sf"/>
</dbReference>
<dbReference type="GeneID" id="68096555"/>
<dbReference type="SUPFAM" id="SSF52096">
    <property type="entry name" value="ClpP/crotonase"/>
    <property type="match status" value="1"/>
</dbReference>
<evidence type="ECO:0000256" key="7">
    <source>
        <dbReference type="ARBA" id="ARBA00023239"/>
    </source>
</evidence>
<feature type="domain" description="3-hydroxyacyl-CoA dehydrogenase C-terminal" evidence="9">
    <location>
        <begin position="735"/>
        <end position="823"/>
    </location>
</feature>
<dbReference type="InterPro" id="IPR006176">
    <property type="entry name" value="3-OHacyl-CoA_DH_NAD-bd"/>
</dbReference>